<protein>
    <submittedName>
        <fullName evidence="1">Uncharacterized protein</fullName>
    </submittedName>
</protein>
<dbReference type="EMBL" id="CP024723">
    <property type="protein sequence ID" value="ATV25732.1"/>
    <property type="molecule type" value="Genomic_DNA"/>
</dbReference>
<dbReference type="Proteomes" id="UP000229630">
    <property type="component" value="Chromosome 1"/>
</dbReference>
<name>A0A2D3L5A2_PREIN</name>
<dbReference type="AlphaFoldDB" id="A0A2D3L5A2"/>
<evidence type="ECO:0000313" key="1">
    <source>
        <dbReference type="EMBL" id="ATV25732.1"/>
    </source>
</evidence>
<organism evidence="1 2">
    <name type="scientific">Prevotella intermedia</name>
    <dbReference type="NCBI Taxonomy" id="28131"/>
    <lineage>
        <taxon>Bacteria</taxon>
        <taxon>Pseudomonadati</taxon>
        <taxon>Bacteroidota</taxon>
        <taxon>Bacteroidia</taxon>
        <taxon>Bacteroidales</taxon>
        <taxon>Prevotellaceae</taxon>
        <taxon>Prevotella</taxon>
    </lineage>
</organism>
<evidence type="ECO:0000313" key="2">
    <source>
        <dbReference type="Proteomes" id="UP000229630"/>
    </source>
</evidence>
<gene>
    <name evidence="1" type="ORF">CTM62_02670</name>
</gene>
<dbReference type="RefSeq" id="WP_100018868.1">
    <property type="nucleotide sequence ID" value="NZ_CP024723.1"/>
</dbReference>
<sequence length="133" mass="16094">MNKKNYFCAKNIKMIDAFRRYLSLNGIQYEELNSIINFEYNELKYMFVYDESDTHYFRIILPNIAEVKNDNEISIYKKINHYNSQIKAAKSTINNESVWISIEQFVYSYDHIDDLYARCMNILQAYFNQFTEK</sequence>
<reference evidence="1 2" key="1">
    <citation type="submission" date="2017-11" db="EMBL/GenBank/DDBJ databases">
        <title>Genome sequencing of Prevotella intermedia KCOM 2837.</title>
        <authorList>
            <person name="Kook J.-K."/>
            <person name="Park S.-N."/>
            <person name="Lim Y.K."/>
        </authorList>
    </citation>
    <scope>NUCLEOTIDE SEQUENCE [LARGE SCALE GENOMIC DNA]</scope>
    <source>
        <strain evidence="1 2">KCOM 2837</strain>
    </source>
</reference>
<proteinExistence type="predicted"/>
<accession>A0A2D3L5A2</accession>